<keyword evidence="2" id="KW-0732">Signal</keyword>
<accession>A0A561BNI2</accession>
<protein>
    <recommendedName>
        <fullName evidence="5">Lipoprotein LpqN</fullName>
    </recommendedName>
</protein>
<dbReference type="OrthoDB" id="3829398at2"/>
<dbReference type="RefSeq" id="WP_145804353.1">
    <property type="nucleotide sequence ID" value="NZ_VIVK01000001.1"/>
</dbReference>
<proteinExistence type="predicted"/>
<organism evidence="3 4">
    <name type="scientific">Kribbella amoyensis</name>
    <dbReference type="NCBI Taxonomy" id="996641"/>
    <lineage>
        <taxon>Bacteria</taxon>
        <taxon>Bacillati</taxon>
        <taxon>Actinomycetota</taxon>
        <taxon>Actinomycetes</taxon>
        <taxon>Propionibacteriales</taxon>
        <taxon>Kribbellaceae</taxon>
        <taxon>Kribbella</taxon>
    </lineage>
</organism>
<comment type="caution">
    <text evidence="3">The sequence shown here is derived from an EMBL/GenBank/DDBJ whole genome shotgun (WGS) entry which is preliminary data.</text>
</comment>
<feature type="signal peptide" evidence="2">
    <location>
        <begin position="1"/>
        <end position="25"/>
    </location>
</feature>
<gene>
    <name evidence="3" type="ORF">FB561_1482</name>
</gene>
<dbReference type="Proteomes" id="UP000318380">
    <property type="component" value="Unassembled WGS sequence"/>
</dbReference>
<feature type="region of interest" description="Disordered" evidence="1">
    <location>
        <begin position="28"/>
        <end position="62"/>
    </location>
</feature>
<evidence type="ECO:0008006" key="5">
    <source>
        <dbReference type="Google" id="ProtNLM"/>
    </source>
</evidence>
<name>A0A561BNI2_9ACTN</name>
<evidence type="ECO:0000313" key="3">
    <source>
        <dbReference type="EMBL" id="TWD80407.1"/>
    </source>
</evidence>
<reference evidence="3 4" key="1">
    <citation type="submission" date="2019-06" db="EMBL/GenBank/DDBJ databases">
        <title>Sequencing the genomes of 1000 actinobacteria strains.</title>
        <authorList>
            <person name="Klenk H.-P."/>
        </authorList>
    </citation>
    <scope>NUCLEOTIDE SEQUENCE [LARGE SCALE GENOMIC DNA]</scope>
    <source>
        <strain evidence="3 4">DSM 24683</strain>
    </source>
</reference>
<keyword evidence="4" id="KW-1185">Reference proteome</keyword>
<feature type="compositionally biased region" description="Low complexity" evidence="1">
    <location>
        <begin position="34"/>
        <end position="62"/>
    </location>
</feature>
<evidence type="ECO:0000313" key="4">
    <source>
        <dbReference type="Proteomes" id="UP000318380"/>
    </source>
</evidence>
<dbReference type="EMBL" id="VIVK01000001">
    <property type="protein sequence ID" value="TWD80407.1"/>
    <property type="molecule type" value="Genomic_DNA"/>
</dbReference>
<evidence type="ECO:0000256" key="2">
    <source>
        <dbReference type="SAM" id="SignalP"/>
    </source>
</evidence>
<evidence type="ECO:0000256" key="1">
    <source>
        <dbReference type="SAM" id="MobiDB-lite"/>
    </source>
</evidence>
<dbReference type="AlphaFoldDB" id="A0A561BNI2"/>
<feature type="chain" id="PRO_5022087495" description="Lipoprotein LpqN" evidence="2">
    <location>
        <begin position="26"/>
        <end position="234"/>
    </location>
</feature>
<sequence>MKLTRTAVIALLVAGLAGTAATATAVVSRRDSEATGQGTTATTPTAPATTTATQTPSVAAADQQPAVAPLTPGQVKYEHRVWGDPKTEAGIRIWAPKDWQLAKVSTFEARLTSPNKLWNLRVNGAVSGGRTTQAAADAKIAGLRATPGIRILARVDGTTRFANPHFPAATYHHTTITYSYDDPARGPRLVVDRFVAVYEPTSTNLEISAGGRPEDRAALTAITDKATEDYIRLP</sequence>